<name>A0A1H9KFV3_9LACT</name>
<dbReference type="InterPro" id="IPR007421">
    <property type="entry name" value="Schlafen_AlbA_2_dom"/>
</dbReference>
<dbReference type="AlphaFoldDB" id="A0A1H9KFV3"/>
<dbReference type="STRING" id="137733.SAMN05421767_11327"/>
<gene>
    <name evidence="3" type="ORF">SAMN05421767_11327</name>
</gene>
<evidence type="ECO:0000313" key="3">
    <source>
        <dbReference type="EMBL" id="SEQ97723.1"/>
    </source>
</evidence>
<evidence type="ECO:0000313" key="4">
    <source>
        <dbReference type="Proteomes" id="UP000198556"/>
    </source>
</evidence>
<feature type="domain" description="Schlafen AlbA-2" evidence="1">
    <location>
        <begin position="35"/>
        <end position="120"/>
    </location>
</feature>
<protein>
    <submittedName>
        <fullName evidence="3">Putative DNA-binding domain-containing protein</fullName>
    </submittedName>
</protein>
<sequence>MRLSEYTSKEFLEMVLSEGEHHWYWAFYQELKEVNTHLIREIIAFANTSHDEDCYMIFGVSKDGEVVGLKSFNVTGVMIQSLLKEMPFAGGFVPQISLEKVVFQECELAILTVHNTYHTPIFLAEDVMGLLAGVIYTPSSSSASLNASYQEIEELWKKHFGLTKPALECIIECLADKDDWRVSGTSYYHVYHPEYRLCESEMIFDSSNREYYCYAQSNQATYYSTMDITDENTVLKSYPLVHLAGGHLSVPLPEWGFVDVVRSSKKLAYQYYLKDSPRYQLLEFMFDKEDKAQVHAFNELRKVILVYQSLEEKQAFEEYIAFVGQSIYTMIRENSEFSYLATGNAVRNSDYKHKLRTGLVLNEILREWRSDNELASDELYFNVSGTEATGREREDESFIVYAGSKISPIIKASCSVANEQLRQQYQHIIGDDFVLKEDLLFQSPSAASSFITASVTNGRLGWRRKDGISLKSIQEYNKKAKEIQLDLKLW</sequence>
<evidence type="ECO:0000259" key="1">
    <source>
        <dbReference type="Pfam" id="PF04326"/>
    </source>
</evidence>
<keyword evidence="3" id="KW-0238">DNA-binding</keyword>
<dbReference type="GO" id="GO:0003677">
    <property type="term" value="F:DNA binding"/>
    <property type="evidence" value="ECO:0007669"/>
    <property type="project" value="UniProtKB-KW"/>
</dbReference>
<dbReference type="Pfam" id="PF14267">
    <property type="entry name" value="DUF4357"/>
    <property type="match status" value="1"/>
</dbReference>
<reference evidence="3 4" key="1">
    <citation type="submission" date="2016-10" db="EMBL/GenBank/DDBJ databases">
        <authorList>
            <person name="de Groot N.N."/>
        </authorList>
    </citation>
    <scope>NUCLEOTIDE SEQUENCE [LARGE SCALE GENOMIC DNA]</scope>
    <source>
        <strain evidence="3 4">DSM 15827</strain>
    </source>
</reference>
<dbReference type="RefSeq" id="WP_177159532.1">
    <property type="nucleotide sequence ID" value="NZ_FOGF01000013.1"/>
</dbReference>
<dbReference type="Gene3D" id="3.30.950.30">
    <property type="entry name" value="Schlafen, AAA domain"/>
    <property type="match status" value="1"/>
</dbReference>
<accession>A0A1H9KFV3</accession>
<evidence type="ECO:0000259" key="2">
    <source>
        <dbReference type="Pfam" id="PF14267"/>
    </source>
</evidence>
<feature type="domain" description="DUF4357" evidence="2">
    <location>
        <begin position="430"/>
        <end position="470"/>
    </location>
</feature>
<proteinExistence type="predicted"/>
<organism evidence="3 4">
    <name type="scientific">Granulicatella balaenopterae</name>
    <dbReference type="NCBI Taxonomy" id="137733"/>
    <lineage>
        <taxon>Bacteria</taxon>
        <taxon>Bacillati</taxon>
        <taxon>Bacillota</taxon>
        <taxon>Bacilli</taxon>
        <taxon>Lactobacillales</taxon>
        <taxon>Carnobacteriaceae</taxon>
        <taxon>Granulicatella</taxon>
    </lineage>
</organism>
<dbReference type="InterPro" id="IPR038461">
    <property type="entry name" value="Schlafen_AlbA_2_dom_sf"/>
</dbReference>
<dbReference type="EMBL" id="FOGF01000013">
    <property type="protein sequence ID" value="SEQ97723.1"/>
    <property type="molecule type" value="Genomic_DNA"/>
</dbReference>
<dbReference type="Pfam" id="PF04326">
    <property type="entry name" value="SLFN_AlbA_2"/>
    <property type="match status" value="1"/>
</dbReference>
<dbReference type="InterPro" id="IPR025579">
    <property type="entry name" value="DUF4357"/>
</dbReference>
<keyword evidence="4" id="KW-1185">Reference proteome</keyword>
<dbReference type="Proteomes" id="UP000198556">
    <property type="component" value="Unassembled WGS sequence"/>
</dbReference>